<dbReference type="EMBL" id="CABHNM010000079">
    <property type="protein sequence ID" value="VUX23591.1"/>
    <property type="molecule type" value="Genomic_DNA"/>
</dbReference>
<evidence type="ECO:0000256" key="2">
    <source>
        <dbReference type="ARBA" id="ARBA00006683"/>
    </source>
</evidence>
<dbReference type="Proteomes" id="UP000398619">
    <property type="component" value="Unassembled WGS sequence"/>
</dbReference>
<protein>
    <submittedName>
        <fullName evidence="9">Capsular polysaccharide type 8 biosynthesis protein cap8A</fullName>
    </submittedName>
</protein>
<dbReference type="GO" id="GO:0005886">
    <property type="term" value="C:plasma membrane"/>
    <property type="evidence" value="ECO:0007669"/>
    <property type="project" value="UniProtKB-SubCell"/>
</dbReference>
<dbReference type="PANTHER" id="PTHR32309">
    <property type="entry name" value="TYROSINE-PROTEIN KINASE"/>
    <property type="match status" value="1"/>
</dbReference>
<dbReference type="AlphaFoldDB" id="A0A564UWU1"/>
<dbReference type="InterPro" id="IPR003856">
    <property type="entry name" value="LPS_length_determ_N"/>
</dbReference>
<keyword evidence="3" id="KW-1003">Cell membrane</keyword>
<evidence type="ECO:0000313" key="10">
    <source>
        <dbReference type="Proteomes" id="UP000398619"/>
    </source>
</evidence>
<dbReference type="Pfam" id="PF02706">
    <property type="entry name" value="Wzz"/>
    <property type="match status" value="1"/>
</dbReference>
<name>A0A564UWU1_9FIRM</name>
<sequence>MEERIKDTEMGQIDLLEVANVIWQKIWAVIMCFVIGAVLFGGYTKMMVTPQYTATSMIYILGRTTSISSVAELQLSSALTADFTIMAKSRAVINGVIKEMDLNMTYDQLKNSVNITNPSDSHILQIEVTNPDPKLAKDISNTMANAVAENIASVMATDKPSIAEKAVTPGAPSSPNLMKNIAMGGIVGAALAVGLIVLGYMMDDTIKTEEDVRKYLQINTLASVSLEKKRRKKSS</sequence>
<dbReference type="InterPro" id="IPR050445">
    <property type="entry name" value="Bact_polysacc_biosynth/exp"/>
</dbReference>
<accession>A0A564UWU1</accession>
<evidence type="ECO:0000256" key="5">
    <source>
        <dbReference type="ARBA" id="ARBA00022989"/>
    </source>
</evidence>
<reference evidence="9 10" key="1">
    <citation type="submission" date="2019-07" db="EMBL/GenBank/DDBJ databases">
        <authorList>
            <person name="Hibberd C M."/>
            <person name="Gehrig L. J."/>
            <person name="Chang H.-W."/>
            <person name="Venkatesh S."/>
        </authorList>
    </citation>
    <scope>NUCLEOTIDE SEQUENCE [LARGE SCALE GENOMIC DNA]</scope>
    <source>
        <strain evidence="9">Dorea_longicatena_SSTS_Bg7063</strain>
    </source>
</reference>
<evidence type="ECO:0000259" key="8">
    <source>
        <dbReference type="Pfam" id="PF02706"/>
    </source>
</evidence>
<evidence type="ECO:0000256" key="1">
    <source>
        <dbReference type="ARBA" id="ARBA00004651"/>
    </source>
</evidence>
<evidence type="ECO:0000256" key="4">
    <source>
        <dbReference type="ARBA" id="ARBA00022692"/>
    </source>
</evidence>
<keyword evidence="4 7" id="KW-0812">Transmembrane</keyword>
<proteinExistence type="inferred from homology"/>
<dbReference type="PANTHER" id="PTHR32309:SF13">
    <property type="entry name" value="FERRIC ENTEROBACTIN TRANSPORT PROTEIN FEPE"/>
    <property type="match status" value="1"/>
</dbReference>
<dbReference type="RefSeq" id="WP_144101783.1">
    <property type="nucleotide sequence ID" value="NZ_CABHNM010000079.1"/>
</dbReference>
<evidence type="ECO:0000256" key="7">
    <source>
        <dbReference type="SAM" id="Phobius"/>
    </source>
</evidence>
<evidence type="ECO:0000313" key="9">
    <source>
        <dbReference type="EMBL" id="VUX23591.1"/>
    </source>
</evidence>
<feature type="domain" description="Polysaccharide chain length determinant N-terminal" evidence="8">
    <location>
        <begin position="12"/>
        <end position="99"/>
    </location>
</feature>
<feature type="transmembrane region" description="Helical" evidence="7">
    <location>
        <begin position="26"/>
        <end position="43"/>
    </location>
</feature>
<gene>
    <name evidence="9" type="primary">cap8A_1</name>
    <name evidence="9" type="ORF">DLSSTS7063_03238</name>
</gene>
<evidence type="ECO:0000256" key="6">
    <source>
        <dbReference type="ARBA" id="ARBA00023136"/>
    </source>
</evidence>
<comment type="subcellular location">
    <subcellularLocation>
        <location evidence="1">Cell membrane</location>
        <topology evidence="1">Multi-pass membrane protein</topology>
    </subcellularLocation>
</comment>
<dbReference type="GO" id="GO:0004713">
    <property type="term" value="F:protein tyrosine kinase activity"/>
    <property type="evidence" value="ECO:0007669"/>
    <property type="project" value="TreeGrafter"/>
</dbReference>
<keyword evidence="6 7" id="KW-0472">Membrane</keyword>
<keyword evidence="5 7" id="KW-1133">Transmembrane helix</keyword>
<comment type="similarity">
    <text evidence="2">Belongs to the CpsC/CapA family.</text>
</comment>
<feature type="transmembrane region" description="Helical" evidence="7">
    <location>
        <begin position="181"/>
        <end position="202"/>
    </location>
</feature>
<evidence type="ECO:0000256" key="3">
    <source>
        <dbReference type="ARBA" id="ARBA00022475"/>
    </source>
</evidence>
<organism evidence="9 10">
    <name type="scientific">Dorea longicatena</name>
    <dbReference type="NCBI Taxonomy" id="88431"/>
    <lineage>
        <taxon>Bacteria</taxon>
        <taxon>Bacillati</taxon>
        <taxon>Bacillota</taxon>
        <taxon>Clostridia</taxon>
        <taxon>Lachnospirales</taxon>
        <taxon>Lachnospiraceae</taxon>
        <taxon>Dorea</taxon>
    </lineage>
</organism>